<dbReference type="EMBL" id="CM037628">
    <property type="protein sequence ID" value="KAH7996672.1"/>
    <property type="molecule type" value="Genomic_DNA"/>
</dbReference>
<evidence type="ECO:0000313" key="1">
    <source>
        <dbReference type="EMBL" id="KAH7996672.1"/>
    </source>
</evidence>
<reference evidence="1" key="1">
    <citation type="submission" date="2021-08" db="EMBL/GenBank/DDBJ databases">
        <title>The first chromosome-level gecko genome reveals the dynamic sex chromosomes of Neotropical dwarf geckos (Sphaerodactylidae: Sphaerodactylus).</title>
        <authorList>
            <person name="Pinto B.J."/>
            <person name="Keating S.E."/>
            <person name="Gamble T."/>
        </authorList>
    </citation>
    <scope>NUCLEOTIDE SEQUENCE</scope>
    <source>
        <strain evidence="1">TG3544</strain>
    </source>
</reference>
<gene>
    <name evidence="1" type="ORF">K3G42_009902</name>
</gene>
<sequence>MVHVSQCAAVDSSPILRMYLQPGDLIIGAIVSQTLFVTSSKDFKRQSCGMLSEKFVYDKVQAVLENINSDDSQIVQDLFSIYKIPQSDMVGNDYMKGFLKSFSELYKKMMRSTANVIIFKGQARSFANTRGFIELVQIEYLMPKPKGKVWIVTVHMDLKIYHKKIRWEWDVQIFHGMISVSLHSYELQGFQEFFKNRKPSKAQGDAFLKDFWSYTFCCAFPDSVLGNVHQANCTGDETLKDLPAFEMSMTGHSYSIYNAVYAVAYALHAMYSSKILARMQGERRKLTNHQPWQVAHPLCNLESNIVTG</sequence>
<dbReference type="Proteomes" id="UP000827872">
    <property type="component" value="Linkage Group LG15"/>
</dbReference>
<protein>
    <submittedName>
        <fullName evidence="1">Uncharacterized protein</fullName>
    </submittedName>
</protein>
<name>A0ACB8EV75_9SAUR</name>
<proteinExistence type="predicted"/>
<accession>A0ACB8EV75</accession>
<keyword evidence="2" id="KW-1185">Reference proteome</keyword>
<evidence type="ECO:0000313" key="2">
    <source>
        <dbReference type="Proteomes" id="UP000827872"/>
    </source>
</evidence>
<comment type="caution">
    <text evidence="1">The sequence shown here is derived from an EMBL/GenBank/DDBJ whole genome shotgun (WGS) entry which is preliminary data.</text>
</comment>
<organism evidence="1 2">
    <name type="scientific">Sphaerodactylus townsendi</name>
    <dbReference type="NCBI Taxonomy" id="933632"/>
    <lineage>
        <taxon>Eukaryota</taxon>
        <taxon>Metazoa</taxon>
        <taxon>Chordata</taxon>
        <taxon>Craniata</taxon>
        <taxon>Vertebrata</taxon>
        <taxon>Euteleostomi</taxon>
        <taxon>Lepidosauria</taxon>
        <taxon>Squamata</taxon>
        <taxon>Bifurcata</taxon>
        <taxon>Gekkota</taxon>
        <taxon>Sphaerodactylidae</taxon>
        <taxon>Sphaerodactylus</taxon>
    </lineage>
</organism>